<evidence type="ECO:0000313" key="1">
    <source>
        <dbReference type="EMBL" id="TNN40368.1"/>
    </source>
</evidence>
<dbReference type="Proteomes" id="UP000314294">
    <property type="component" value="Unassembled WGS sequence"/>
</dbReference>
<name>A0A4Z2FGR1_9TELE</name>
<protein>
    <submittedName>
        <fullName evidence="1">Uncharacterized protein</fullName>
    </submittedName>
</protein>
<sequence>MEISLLFPQSAGLTQAAVGHHDVDVTATLLASLLAPVLDADWLVGLNHIGNLELWYCRMPSLVPMQLLVPDGSGSHLPLCTLMYMLSLPQNMATWGSANRPRDTSVGT</sequence>
<evidence type="ECO:0000313" key="2">
    <source>
        <dbReference type="Proteomes" id="UP000314294"/>
    </source>
</evidence>
<comment type="caution">
    <text evidence="1">The sequence shown here is derived from an EMBL/GenBank/DDBJ whole genome shotgun (WGS) entry which is preliminary data.</text>
</comment>
<gene>
    <name evidence="1" type="ORF">EYF80_049457</name>
</gene>
<reference evidence="1 2" key="1">
    <citation type="submission" date="2019-03" db="EMBL/GenBank/DDBJ databases">
        <title>First draft genome of Liparis tanakae, snailfish: a comprehensive survey of snailfish specific genes.</title>
        <authorList>
            <person name="Kim W."/>
            <person name="Song I."/>
            <person name="Jeong J.-H."/>
            <person name="Kim D."/>
            <person name="Kim S."/>
            <person name="Ryu S."/>
            <person name="Song J.Y."/>
            <person name="Lee S.K."/>
        </authorList>
    </citation>
    <scope>NUCLEOTIDE SEQUENCE [LARGE SCALE GENOMIC DNA]</scope>
    <source>
        <tissue evidence="1">Muscle</tissue>
    </source>
</reference>
<organism evidence="1 2">
    <name type="scientific">Liparis tanakae</name>
    <name type="common">Tanaka's snailfish</name>
    <dbReference type="NCBI Taxonomy" id="230148"/>
    <lineage>
        <taxon>Eukaryota</taxon>
        <taxon>Metazoa</taxon>
        <taxon>Chordata</taxon>
        <taxon>Craniata</taxon>
        <taxon>Vertebrata</taxon>
        <taxon>Euteleostomi</taxon>
        <taxon>Actinopterygii</taxon>
        <taxon>Neopterygii</taxon>
        <taxon>Teleostei</taxon>
        <taxon>Neoteleostei</taxon>
        <taxon>Acanthomorphata</taxon>
        <taxon>Eupercaria</taxon>
        <taxon>Perciformes</taxon>
        <taxon>Cottioidei</taxon>
        <taxon>Cottales</taxon>
        <taxon>Liparidae</taxon>
        <taxon>Liparis</taxon>
    </lineage>
</organism>
<accession>A0A4Z2FGR1</accession>
<dbReference type="EMBL" id="SRLO01001195">
    <property type="protein sequence ID" value="TNN40368.1"/>
    <property type="molecule type" value="Genomic_DNA"/>
</dbReference>
<proteinExistence type="predicted"/>
<keyword evidence="2" id="KW-1185">Reference proteome</keyword>
<dbReference type="AlphaFoldDB" id="A0A4Z2FGR1"/>